<proteinExistence type="predicted"/>
<gene>
    <name evidence="4" type="primary">LOC110789290</name>
</gene>
<keyword evidence="2" id="KW-0472">Membrane</keyword>
<dbReference type="RefSeq" id="XP_056697283.1">
    <property type="nucleotide sequence ID" value="XM_056841305.1"/>
</dbReference>
<evidence type="ECO:0000313" key="3">
    <source>
        <dbReference type="Proteomes" id="UP000813463"/>
    </source>
</evidence>
<keyword evidence="3" id="KW-1185">Reference proteome</keyword>
<feature type="compositionally biased region" description="Acidic residues" evidence="1">
    <location>
        <begin position="12"/>
        <end position="31"/>
    </location>
</feature>
<reference evidence="3" key="1">
    <citation type="journal article" date="2021" name="Nat. Commun.">
        <title>Genomic analyses provide insights into spinach domestication and the genetic basis of agronomic traits.</title>
        <authorList>
            <person name="Cai X."/>
            <person name="Sun X."/>
            <person name="Xu C."/>
            <person name="Sun H."/>
            <person name="Wang X."/>
            <person name="Ge C."/>
            <person name="Zhang Z."/>
            <person name="Wang Q."/>
            <person name="Fei Z."/>
            <person name="Jiao C."/>
            <person name="Wang Q."/>
        </authorList>
    </citation>
    <scope>NUCLEOTIDE SEQUENCE [LARGE SCALE GENOMIC DNA]</scope>
    <source>
        <strain evidence="3">cv. Varoflay</strain>
    </source>
</reference>
<feature type="transmembrane region" description="Helical" evidence="2">
    <location>
        <begin position="96"/>
        <end position="116"/>
    </location>
</feature>
<evidence type="ECO:0000256" key="1">
    <source>
        <dbReference type="SAM" id="MobiDB-lite"/>
    </source>
</evidence>
<sequence length="122" mass="13618">MASQERNRNENVADDVEGGSSDIEYDPGNEEYGEETFDPVCSLCDNGGTLICCEGNCMRTFHATQESAEEDFGCFSLGFTENELQALLICKQELRYFNVVMQAVATFIILIVLLITKLLRQS</sequence>
<dbReference type="PANTHER" id="PTHR46235:SF3">
    <property type="entry name" value="PHD FINGER-CONTAINING PROTEIN DDB_G0268158"/>
    <property type="match status" value="1"/>
</dbReference>
<name>A0ABM3RNV0_SPIOL</name>
<evidence type="ECO:0000256" key="2">
    <source>
        <dbReference type="SAM" id="Phobius"/>
    </source>
</evidence>
<feature type="compositionally biased region" description="Basic and acidic residues" evidence="1">
    <location>
        <begin position="1"/>
        <end position="11"/>
    </location>
</feature>
<feature type="region of interest" description="Disordered" evidence="1">
    <location>
        <begin position="1"/>
        <end position="31"/>
    </location>
</feature>
<dbReference type="PANTHER" id="PTHR46235">
    <property type="entry name" value="PHD FINGER-CONTAINING PROTEIN DDB_G0268158"/>
    <property type="match status" value="1"/>
</dbReference>
<dbReference type="Gene3D" id="3.30.40.10">
    <property type="entry name" value="Zinc/RING finger domain, C3HC4 (zinc finger)"/>
    <property type="match status" value="1"/>
</dbReference>
<dbReference type="InterPro" id="IPR013083">
    <property type="entry name" value="Znf_RING/FYVE/PHD"/>
</dbReference>
<accession>A0ABM3RNV0</accession>
<evidence type="ECO:0000313" key="4">
    <source>
        <dbReference type="RefSeq" id="XP_056697283.1"/>
    </source>
</evidence>
<keyword evidence="2" id="KW-1133">Transmembrane helix</keyword>
<organism evidence="3 4">
    <name type="scientific">Spinacia oleracea</name>
    <name type="common">Spinach</name>
    <dbReference type="NCBI Taxonomy" id="3562"/>
    <lineage>
        <taxon>Eukaryota</taxon>
        <taxon>Viridiplantae</taxon>
        <taxon>Streptophyta</taxon>
        <taxon>Embryophyta</taxon>
        <taxon>Tracheophyta</taxon>
        <taxon>Spermatophyta</taxon>
        <taxon>Magnoliopsida</taxon>
        <taxon>eudicotyledons</taxon>
        <taxon>Gunneridae</taxon>
        <taxon>Pentapetalae</taxon>
        <taxon>Caryophyllales</taxon>
        <taxon>Chenopodiaceae</taxon>
        <taxon>Chenopodioideae</taxon>
        <taxon>Anserineae</taxon>
        <taxon>Spinacia</taxon>
    </lineage>
</organism>
<keyword evidence="2" id="KW-0812">Transmembrane</keyword>
<reference evidence="4" key="2">
    <citation type="submission" date="2025-08" db="UniProtKB">
        <authorList>
            <consortium name="RefSeq"/>
        </authorList>
    </citation>
    <scope>IDENTIFICATION</scope>
    <source>
        <tissue evidence="4">Leaf</tissue>
    </source>
</reference>
<dbReference type="Proteomes" id="UP000813463">
    <property type="component" value="Chromosome 4"/>
</dbReference>
<protein>
    <submittedName>
        <fullName evidence="4">Protein ENHANCED DOWNY MILDEW 2 isoform X2</fullName>
    </submittedName>
</protein>
<dbReference type="GeneID" id="110789290"/>